<dbReference type="AlphaFoldDB" id="A0A835ZBU4"/>
<keyword evidence="1" id="KW-1133">Transmembrane helix</keyword>
<comment type="caution">
    <text evidence="2">The sequence shown here is derived from an EMBL/GenBank/DDBJ whole genome shotgun (WGS) entry which is preliminary data.</text>
</comment>
<evidence type="ECO:0000313" key="3">
    <source>
        <dbReference type="Proteomes" id="UP000664859"/>
    </source>
</evidence>
<reference evidence="2" key="1">
    <citation type="submission" date="2021-02" db="EMBL/GenBank/DDBJ databases">
        <title>First Annotated Genome of the Yellow-green Alga Tribonema minus.</title>
        <authorList>
            <person name="Mahan K.M."/>
        </authorList>
    </citation>
    <scope>NUCLEOTIDE SEQUENCE</scope>
    <source>
        <strain evidence="2">UTEX B ZZ1240</strain>
    </source>
</reference>
<evidence type="ECO:0000256" key="1">
    <source>
        <dbReference type="SAM" id="Phobius"/>
    </source>
</evidence>
<feature type="transmembrane region" description="Helical" evidence="1">
    <location>
        <begin position="15"/>
        <end position="33"/>
    </location>
</feature>
<name>A0A835ZBU4_9STRA</name>
<organism evidence="2 3">
    <name type="scientific">Tribonema minus</name>
    <dbReference type="NCBI Taxonomy" id="303371"/>
    <lineage>
        <taxon>Eukaryota</taxon>
        <taxon>Sar</taxon>
        <taxon>Stramenopiles</taxon>
        <taxon>Ochrophyta</taxon>
        <taxon>PX clade</taxon>
        <taxon>Xanthophyceae</taxon>
        <taxon>Tribonematales</taxon>
        <taxon>Tribonemataceae</taxon>
        <taxon>Tribonema</taxon>
    </lineage>
</organism>
<keyword evidence="3" id="KW-1185">Reference proteome</keyword>
<evidence type="ECO:0000313" key="2">
    <source>
        <dbReference type="EMBL" id="KAG5190800.1"/>
    </source>
</evidence>
<protein>
    <submittedName>
        <fullName evidence="2">Uncharacterized protein</fullName>
    </submittedName>
</protein>
<keyword evidence="1" id="KW-0812">Transmembrane</keyword>
<dbReference type="OrthoDB" id="184707at2759"/>
<accession>A0A835ZBU4</accession>
<dbReference type="EMBL" id="JAFCMP010000028">
    <property type="protein sequence ID" value="KAG5190800.1"/>
    <property type="molecule type" value="Genomic_DNA"/>
</dbReference>
<dbReference type="Proteomes" id="UP000664859">
    <property type="component" value="Unassembled WGS sequence"/>
</dbReference>
<gene>
    <name evidence="2" type="ORF">JKP88DRAFT_231909</name>
</gene>
<keyword evidence="1" id="KW-0472">Membrane</keyword>
<sequence>MFAKLLGKLPLGESGQALVGTAIVCAICAIPMINRKTKPGHGLFDSEKPQEIEQAQDAQRKATLGV</sequence>
<proteinExistence type="predicted"/>